<gene>
    <name evidence="11" type="ORF">MM213_04370</name>
</gene>
<dbReference type="InterPro" id="IPR049278">
    <property type="entry name" value="MS_channel_C"/>
</dbReference>
<feature type="transmembrane region" description="Helical" evidence="7">
    <location>
        <begin position="460"/>
        <end position="479"/>
    </location>
</feature>
<dbReference type="Pfam" id="PF00924">
    <property type="entry name" value="MS_channel_2nd"/>
    <property type="match status" value="1"/>
</dbReference>
<comment type="similarity">
    <text evidence="2">Belongs to the MscS (TC 1.A.23) family.</text>
</comment>
<feature type="transmembrane region" description="Helical" evidence="7">
    <location>
        <begin position="617"/>
        <end position="639"/>
    </location>
</feature>
<evidence type="ECO:0000256" key="3">
    <source>
        <dbReference type="ARBA" id="ARBA00022475"/>
    </source>
</evidence>
<evidence type="ECO:0000313" key="12">
    <source>
        <dbReference type="Proteomes" id="UP001165430"/>
    </source>
</evidence>
<feature type="chain" id="PRO_5046939037" evidence="8">
    <location>
        <begin position="20"/>
        <end position="832"/>
    </location>
</feature>
<dbReference type="Gene3D" id="3.30.70.100">
    <property type="match status" value="1"/>
</dbReference>
<feature type="transmembrane region" description="Helical" evidence="7">
    <location>
        <begin position="417"/>
        <end position="440"/>
    </location>
</feature>
<accession>A0ABS9V8M1</accession>
<dbReference type="Proteomes" id="UP001165430">
    <property type="component" value="Unassembled WGS sequence"/>
</dbReference>
<evidence type="ECO:0000256" key="4">
    <source>
        <dbReference type="ARBA" id="ARBA00022692"/>
    </source>
</evidence>
<dbReference type="InterPro" id="IPR010920">
    <property type="entry name" value="LSM_dom_sf"/>
</dbReference>
<dbReference type="PROSITE" id="PS01246">
    <property type="entry name" value="UPF0003"/>
    <property type="match status" value="1"/>
</dbReference>
<dbReference type="PANTHER" id="PTHR30347">
    <property type="entry name" value="POTASSIUM CHANNEL RELATED"/>
    <property type="match status" value="1"/>
</dbReference>
<feature type="transmembrane region" description="Helical" evidence="7">
    <location>
        <begin position="388"/>
        <end position="405"/>
    </location>
</feature>
<dbReference type="SUPFAM" id="SSF50182">
    <property type="entry name" value="Sm-like ribonucleoproteins"/>
    <property type="match status" value="1"/>
</dbReference>
<evidence type="ECO:0000256" key="1">
    <source>
        <dbReference type="ARBA" id="ARBA00004651"/>
    </source>
</evidence>
<dbReference type="Gene3D" id="2.30.30.60">
    <property type="match status" value="1"/>
</dbReference>
<dbReference type="SUPFAM" id="SSF82861">
    <property type="entry name" value="Mechanosensitive channel protein MscS (YggB), transmembrane region"/>
    <property type="match status" value="1"/>
</dbReference>
<dbReference type="InterPro" id="IPR006686">
    <property type="entry name" value="MscS_channel_CS"/>
</dbReference>
<evidence type="ECO:0000259" key="10">
    <source>
        <dbReference type="Pfam" id="PF21082"/>
    </source>
</evidence>
<reference evidence="11" key="1">
    <citation type="submission" date="2022-03" db="EMBL/GenBank/DDBJ databases">
        <title>De novo assembled genomes of Belliella spp. (Cyclobacteriaceae) strains.</title>
        <authorList>
            <person name="Szabo A."/>
            <person name="Korponai K."/>
            <person name="Felfoldi T."/>
        </authorList>
    </citation>
    <scope>NUCLEOTIDE SEQUENCE</scope>
    <source>
        <strain evidence="11">DSM 111903</strain>
    </source>
</reference>
<feature type="transmembrane region" description="Helical" evidence="7">
    <location>
        <begin position="359"/>
        <end position="376"/>
    </location>
</feature>
<dbReference type="InterPro" id="IPR006685">
    <property type="entry name" value="MscS_channel_2nd"/>
</dbReference>
<keyword evidence="5 7" id="KW-1133">Transmembrane helix</keyword>
<feature type="transmembrane region" description="Helical" evidence="7">
    <location>
        <begin position="266"/>
        <end position="284"/>
    </location>
</feature>
<keyword evidence="12" id="KW-1185">Reference proteome</keyword>
<feature type="transmembrane region" description="Helical" evidence="7">
    <location>
        <begin position="591"/>
        <end position="611"/>
    </location>
</feature>
<evidence type="ECO:0000256" key="7">
    <source>
        <dbReference type="SAM" id="Phobius"/>
    </source>
</evidence>
<evidence type="ECO:0000313" key="11">
    <source>
        <dbReference type="EMBL" id="MCH7412708.1"/>
    </source>
</evidence>
<evidence type="ECO:0000256" key="8">
    <source>
        <dbReference type="SAM" id="SignalP"/>
    </source>
</evidence>
<feature type="domain" description="Mechanosensitive ion channel MscS" evidence="9">
    <location>
        <begin position="633"/>
        <end position="699"/>
    </location>
</feature>
<protein>
    <submittedName>
        <fullName evidence="11">Mechanosensitive ion channel</fullName>
    </submittedName>
</protein>
<keyword evidence="6 7" id="KW-0472">Membrane</keyword>
<comment type="caution">
    <text evidence="11">The sequence shown here is derived from an EMBL/GenBank/DDBJ whole genome shotgun (WGS) entry which is preliminary data.</text>
</comment>
<organism evidence="11 12">
    <name type="scientific">Belliella alkalica</name>
    <dbReference type="NCBI Taxonomy" id="1730871"/>
    <lineage>
        <taxon>Bacteria</taxon>
        <taxon>Pseudomonadati</taxon>
        <taxon>Bacteroidota</taxon>
        <taxon>Cytophagia</taxon>
        <taxon>Cytophagales</taxon>
        <taxon>Cyclobacteriaceae</taxon>
        <taxon>Belliella</taxon>
    </lineage>
</organism>
<keyword evidence="8" id="KW-0732">Signal</keyword>
<sequence length="832" mass="95020">MKFSSLFIVLLFIGFAVNAMHFDDQGLDTLLKASEEVDKQKVEEVKKPSLEGSIRKSQDFTIQLNRMNYTLGRSLDSLEIIEDFPSAERLTTVVQNRLENSDSKISIRYLQELDNLLRNIRTQIITAERKVSSRIEELVSVKQELEAMKEDDLFRLDLRDASILPEYQSALTQLREQVQKTEQILSEQRIYTASFQTRISRMIIRISELSESIAVELRSAEKALLTKDFNYLWQKRSYQNASGLGTVFLESIKLNEAIFFRYLKNNIGLCVFFIFLFLGLYLWIRNILIAIKSQKEFSKIILERAHYVPNNPFLSVLVILTPIMPFFFPNPTISFLTVLLWVGVLSVTILLIGRFPKGLYRNWVIFVLVFLVYTVSNLYRDINYSERWYLILLSVIGVYLALRIVKFQKSNLDSFPSFISVLVKFYIVMQSLSIIANVFGRFTLSKMLGVAATISFTQSVVLYLFVLIILEVIYLQIELRGKGENDFTSYIDFHRIQKRLKKVLFGLAGIIWVYFFFDNLSLLDTVIENSKQFLSEPRKLVNSSFTFGNILVFFVIVYLSSLLANNVAYFATMKDQQKGSSRDKRLGSSILLIRLSVLSVGFLFAVAASGIGLDKIAIVLGALSLGIGFGLQTIVNNLVSGVILAFEKPIQIGDAIEVGGRAGTVKEVGIRSSKIQAYDGSEIIIPNGDLLSQHLINWTLSDKKRRVELIIGVSYNSDMDLVSQILSEQIEIEEIMKNPEPRVLLQSFADSAVEFRVLFWVDNFDLWINIRNQVMRGIFRAFKENGVEIPFPQRDLNFKSFPGLLDEKIKSGAEIEELGNLREKEDMDGEKG</sequence>
<feature type="transmembrane region" description="Helical" evidence="7">
    <location>
        <begin position="333"/>
        <end position="352"/>
    </location>
</feature>
<dbReference type="Pfam" id="PF21082">
    <property type="entry name" value="MS_channel_3rd"/>
    <property type="match status" value="1"/>
</dbReference>
<dbReference type="SUPFAM" id="SSF82689">
    <property type="entry name" value="Mechanosensitive channel protein MscS (YggB), C-terminal domain"/>
    <property type="match status" value="1"/>
</dbReference>
<evidence type="ECO:0000256" key="2">
    <source>
        <dbReference type="ARBA" id="ARBA00008017"/>
    </source>
</evidence>
<feature type="transmembrane region" description="Helical" evidence="7">
    <location>
        <begin position="500"/>
        <end position="517"/>
    </location>
</feature>
<evidence type="ECO:0000259" key="9">
    <source>
        <dbReference type="Pfam" id="PF00924"/>
    </source>
</evidence>
<dbReference type="InterPro" id="IPR011014">
    <property type="entry name" value="MscS_channel_TM-2"/>
</dbReference>
<dbReference type="Gene3D" id="1.10.287.1260">
    <property type="match status" value="1"/>
</dbReference>
<dbReference type="EMBL" id="JAKZGO010000003">
    <property type="protein sequence ID" value="MCH7412708.1"/>
    <property type="molecule type" value="Genomic_DNA"/>
</dbReference>
<feature type="domain" description="Mechanosensitive ion channel MscS C-terminal" evidence="10">
    <location>
        <begin position="707"/>
        <end position="789"/>
    </location>
</feature>
<dbReference type="PANTHER" id="PTHR30347:SF1">
    <property type="entry name" value="MECHANOSENSITIVE CHANNEL MSCK"/>
    <property type="match status" value="1"/>
</dbReference>
<evidence type="ECO:0000256" key="6">
    <source>
        <dbReference type="ARBA" id="ARBA00023136"/>
    </source>
</evidence>
<dbReference type="RefSeq" id="WP_241410257.1">
    <property type="nucleotide sequence ID" value="NZ_JAKZGO010000003.1"/>
</dbReference>
<name>A0ABS9V8M1_9BACT</name>
<dbReference type="InterPro" id="IPR023408">
    <property type="entry name" value="MscS_beta-dom_sf"/>
</dbReference>
<keyword evidence="3" id="KW-1003">Cell membrane</keyword>
<dbReference type="InterPro" id="IPR052702">
    <property type="entry name" value="MscS-like_channel"/>
</dbReference>
<proteinExistence type="inferred from homology"/>
<feature type="transmembrane region" description="Helical" evidence="7">
    <location>
        <begin position="550"/>
        <end position="571"/>
    </location>
</feature>
<feature type="signal peptide" evidence="8">
    <location>
        <begin position="1"/>
        <end position="19"/>
    </location>
</feature>
<comment type="subcellular location">
    <subcellularLocation>
        <location evidence="1">Cell membrane</location>
        <topology evidence="1">Multi-pass membrane protein</topology>
    </subcellularLocation>
</comment>
<feature type="transmembrane region" description="Helical" evidence="7">
    <location>
        <begin position="305"/>
        <end position="327"/>
    </location>
</feature>
<evidence type="ECO:0000256" key="5">
    <source>
        <dbReference type="ARBA" id="ARBA00022989"/>
    </source>
</evidence>
<dbReference type="InterPro" id="IPR011066">
    <property type="entry name" value="MscS_channel_C_sf"/>
</dbReference>
<keyword evidence="4 7" id="KW-0812">Transmembrane</keyword>